<comment type="function">
    <text evidence="4">Component of the eukaryotic translation initiation factor 3 (eIF-3) complex, which is involved in protein synthesis of a specialized repertoire of mRNAs and, together with other initiation factors, stimulates binding of mRNA and methionyl-tRNAi to the 40S ribosome. The eIF-3 complex specifically targets and initiates translation of a subset of mRNAs involved in cell proliferation.</text>
</comment>
<dbReference type="GO" id="GO:0001732">
    <property type="term" value="P:formation of cytoplasmic translation initiation complex"/>
    <property type="evidence" value="ECO:0007669"/>
    <property type="project" value="UniProtKB-UniRule"/>
</dbReference>
<dbReference type="Pfam" id="PF10255">
    <property type="entry name" value="Paf67"/>
    <property type="match status" value="1"/>
</dbReference>
<dbReference type="GO" id="GO:0005852">
    <property type="term" value="C:eukaryotic translation initiation factor 3 complex"/>
    <property type="evidence" value="ECO:0007669"/>
    <property type="project" value="UniProtKB-UniRule"/>
</dbReference>
<keyword evidence="1 4" id="KW-0963">Cytoplasm</keyword>
<dbReference type="HAMAP" id="MF_03011">
    <property type="entry name" value="eIF3l"/>
    <property type="match status" value="1"/>
</dbReference>
<accession>M8C517</accession>
<dbReference type="InterPro" id="IPR000717">
    <property type="entry name" value="PCI_dom"/>
</dbReference>
<dbReference type="InterPro" id="IPR019382">
    <property type="entry name" value="eIF3l"/>
</dbReference>
<dbReference type="PANTHER" id="PTHR13242">
    <property type="entry name" value="EUKARYOTIC TRANSLATION INITIATION FACTOR 3"/>
    <property type="match status" value="1"/>
</dbReference>
<name>M8C517_AEGTA</name>
<evidence type="ECO:0000256" key="3">
    <source>
        <dbReference type="ARBA" id="ARBA00022917"/>
    </source>
</evidence>
<dbReference type="AlphaFoldDB" id="M8C517"/>
<comment type="subunit">
    <text evidence="4">Component of the eukaryotic translation initiation factor 3 (eIF-3) complex.</text>
</comment>
<comment type="subcellular location">
    <subcellularLocation>
        <location evidence="4">Cytoplasm</location>
    </subcellularLocation>
</comment>
<dbReference type="EnsemblPlants" id="EMT29163">
    <property type="protein sequence ID" value="EMT29163"/>
    <property type="gene ID" value="F775_30790"/>
</dbReference>
<feature type="region of interest" description="Disordered" evidence="5">
    <location>
        <begin position="1"/>
        <end position="25"/>
    </location>
</feature>
<evidence type="ECO:0000256" key="5">
    <source>
        <dbReference type="SAM" id="MobiDB-lite"/>
    </source>
</evidence>
<evidence type="ECO:0000256" key="2">
    <source>
        <dbReference type="ARBA" id="ARBA00022540"/>
    </source>
</evidence>
<evidence type="ECO:0000256" key="4">
    <source>
        <dbReference type="HAMAP-Rule" id="MF_03011"/>
    </source>
</evidence>
<dbReference type="GO" id="GO:0033290">
    <property type="term" value="C:eukaryotic 48S preinitiation complex"/>
    <property type="evidence" value="ECO:0007669"/>
    <property type="project" value="UniProtKB-UniRule"/>
</dbReference>
<evidence type="ECO:0000313" key="6">
    <source>
        <dbReference type="EnsemblPlants" id="EMT29163"/>
    </source>
</evidence>
<proteinExistence type="inferred from homology"/>
<dbReference type="PANTHER" id="PTHR13242:SF0">
    <property type="entry name" value="EUKARYOTIC TRANSLATION INITIATION FACTOR 3 SUBUNIT L"/>
    <property type="match status" value="1"/>
</dbReference>
<protein>
    <recommendedName>
        <fullName evidence="4">Eukaryotic translation initiation factor 3 subunit L</fullName>
        <shortName evidence="4">eIF3l</shortName>
    </recommendedName>
</protein>
<organism evidence="6">
    <name type="scientific">Aegilops tauschii</name>
    <name type="common">Tausch's goatgrass</name>
    <name type="synonym">Aegilops squarrosa</name>
    <dbReference type="NCBI Taxonomy" id="37682"/>
    <lineage>
        <taxon>Eukaryota</taxon>
        <taxon>Viridiplantae</taxon>
        <taxon>Streptophyta</taxon>
        <taxon>Embryophyta</taxon>
        <taxon>Tracheophyta</taxon>
        <taxon>Spermatophyta</taxon>
        <taxon>Magnoliopsida</taxon>
        <taxon>Liliopsida</taxon>
        <taxon>Poales</taxon>
        <taxon>Poaceae</taxon>
        <taxon>BOP clade</taxon>
        <taxon>Pooideae</taxon>
        <taxon>Triticodae</taxon>
        <taxon>Triticeae</taxon>
        <taxon>Triticinae</taxon>
        <taxon>Aegilops</taxon>
    </lineage>
</organism>
<keyword evidence="3 4" id="KW-0648">Protein biosynthesis</keyword>
<dbReference type="GO" id="GO:0003743">
    <property type="term" value="F:translation initiation factor activity"/>
    <property type="evidence" value="ECO:0007669"/>
    <property type="project" value="UniProtKB-UniRule"/>
</dbReference>
<comment type="similarity">
    <text evidence="4">Belongs to the eIF-3 subunit L family.</text>
</comment>
<reference evidence="6" key="1">
    <citation type="submission" date="2015-06" db="UniProtKB">
        <authorList>
            <consortium name="EnsemblPlants"/>
        </authorList>
    </citation>
    <scope>IDENTIFICATION</scope>
</reference>
<feature type="compositionally biased region" description="Basic and acidic residues" evidence="5">
    <location>
        <begin position="1"/>
        <end position="10"/>
    </location>
</feature>
<sequence>MASAYDREDGLAPPQPHGGGPADAYDPNYVPDSVKTFVVHLYRHIRDKNVYEIHQMYEGGFQRLSDRLFRDTPWPSAEAVAPYCDGDHVFLLLYRELCVVLHGVVNMQLPNQWLWDMVDEFVYQFQSFCQYRAKLKNKTEDELQQLKQFDKAWNVYGVLNYLQALVEKSMIAQILEREKEGLESFTATDGYDYQGGSNVLKVLGYYSMIGLLRIHCLLGDYHTGLKCLAPINLNQQGVYTIVIGSHISTIYHYGFANLMMRRYVDATKEFNKILLYIIKYKQYHQKSPQYDQILKKNEQMYALLAICLSLCPQNKLIDENVSTQLKEKYNDKMTKMQRFDDEAYAAYDELFSYACPKFITPSPPVLDQPLTNYNQDAYRLQLKLFLYEVKQQQLLSGIRSYLKLYSAITITKLAQYMEMDEATLRSILMTYKHKMHAVDSNGKILSSADFDFYINEDVIHVVESKSTKRHGDYFLRQILKFEETIAELDKLPCILATRPCGLNASLLLILTRLHGLVARCPTTWILKRMRLRHFPCGLAAGAGKGIVAAATMRCPDDDCRPWICLTARLPATSVVGKGVDVARSEVLVASRVIATSHVVMSSHKMLFVFAMGDCNAVHVAMSDHNIVRVVIGVRNITRVAMSDHNIVHVAMVAFADDYMGTDPTFHNDADVCQRSVG</sequence>
<evidence type="ECO:0000256" key="1">
    <source>
        <dbReference type="ARBA" id="ARBA00022490"/>
    </source>
</evidence>
<keyword evidence="2 4" id="KW-0396">Initiation factor</keyword>
<dbReference type="PROSITE" id="PS50250">
    <property type="entry name" value="PCI"/>
    <property type="match status" value="1"/>
</dbReference>
<dbReference type="GO" id="GO:0016282">
    <property type="term" value="C:eukaryotic 43S preinitiation complex"/>
    <property type="evidence" value="ECO:0007669"/>
    <property type="project" value="UniProtKB-UniRule"/>
</dbReference>